<reference evidence="6 7" key="1">
    <citation type="submission" date="2022-11" db="EMBL/GenBank/DDBJ databases">
        <title>Complete genome sequence of alpha-hemolytic streptococci isolated from Japan.</title>
        <authorList>
            <person name="Morita M."/>
            <person name="Chang B."/>
            <person name="Akeda Y."/>
        </authorList>
    </citation>
    <scope>NUCLEOTIDE SEQUENCE [LARGE SCALE GENOMIC DNA]</scope>
    <source>
        <strain evidence="6 7">SP4011</strain>
    </source>
</reference>
<feature type="coiled-coil region" evidence="4">
    <location>
        <begin position="347"/>
        <end position="432"/>
    </location>
</feature>
<evidence type="ECO:0000256" key="2">
    <source>
        <dbReference type="ARBA" id="ARBA00011322"/>
    </source>
</evidence>
<organism evidence="6 7">
    <name type="scientific">Streptococcus parapneumoniae</name>
    <dbReference type="NCBI Taxonomy" id="2993430"/>
    <lineage>
        <taxon>Bacteria</taxon>
        <taxon>Bacillati</taxon>
        <taxon>Bacillota</taxon>
        <taxon>Bacilli</taxon>
        <taxon>Lactobacillales</taxon>
        <taxon>Streptococcaceae</taxon>
        <taxon>Streptococcus</taxon>
        <taxon>Streptococcus thalassemiae group</taxon>
    </lineage>
</organism>
<evidence type="ECO:0000259" key="5">
    <source>
        <dbReference type="Pfam" id="PF13476"/>
    </source>
</evidence>
<sequence>MKIKKILIYNFKNFRHKTVIDFSEDITFLVGPNGFGKTTIFDAIELGLTGNLSRINKVTGENIAYNKPFFQNELGYPVVIKLWLEKEQGNQLVIVRSLVNDSPNSKKVFAPLKSTSQFKLSRQDEVDDTNFTEIDNIRLSDLTQSSIDEFLGVKGKYEIEKIFNLFNYIQQEETTFFLKQTEQERSDSLSFLVKTDEIEEKIEKIDKIIRAINSKLDNLQVTQRTLIQRKLADVLYERLFTHHEFDFDKQAPFSSENLEQLTTFQATVQSIINFKRNFSVSEYKKRNERDHKKQEITNSQDVLYYSILFPIINGFENKWLWEKYILNNPILFEYTLLENYVQSFESITRENERREQLNQYLRNLSSDTNQMTAQSFGYVQGDSLASDFESLKQQFERYQDLRSQANQVDKNLNDLTQLRKNLGNRFNELRQHHHVVENKCPFCDSQFQSFEDLKKSYDNYNAYLTSISSQSSQQLQAIQLSIDSSIQQVKQKITAEINNLTTDIDERLLAKLQELHDKYERYSQNINGFKTFIQLYTAILPYPLGSLEFEVYNRQYQFNLQEFRSNLVVDDDIYRLVVDVNNQEITNRFEELKREFPELQLETYQLNQIPNQKISKSMLDTRLSELKQYINSQIDDRYAINENLIMDTENIFPMYFQNDVKLLESTSIEALEQKKLYLNKQHNLVQNQRFQDLSHQIDILEKTEVRLKELNMVYKEEVRQFKISIVKQLRIPFFIYSAKMLQNYQQGMGIFLTYRKTSEDDATKKMIIRFKSDSSNDHDAMNQLSTGQLAVVSLAFTLSLNTMFKLSDNLNFLMIDDPIQDMDAMNVLSFIEILRHGIIEKYQIILSTYCDQNALFMGYKFANSNPQPDIQYKNVRELQGQ</sequence>
<dbReference type="PANTHER" id="PTHR32114">
    <property type="entry name" value="ABC TRANSPORTER ABCH.3"/>
    <property type="match status" value="1"/>
</dbReference>
<proteinExistence type="inferred from homology"/>
<gene>
    <name evidence="6" type="ORF">SP4011_12380</name>
</gene>
<evidence type="ECO:0000256" key="3">
    <source>
        <dbReference type="ARBA" id="ARBA00013368"/>
    </source>
</evidence>
<evidence type="ECO:0000313" key="7">
    <source>
        <dbReference type="Proteomes" id="UP001378546"/>
    </source>
</evidence>
<dbReference type="SUPFAM" id="SSF52540">
    <property type="entry name" value="P-loop containing nucleoside triphosphate hydrolases"/>
    <property type="match status" value="2"/>
</dbReference>
<dbReference type="InterPro" id="IPR038729">
    <property type="entry name" value="Rad50/SbcC_AAA"/>
</dbReference>
<dbReference type="EMBL" id="AP026968">
    <property type="protein sequence ID" value="BDT64821.1"/>
    <property type="molecule type" value="Genomic_DNA"/>
</dbReference>
<dbReference type="RefSeq" id="WP_057487465.1">
    <property type="nucleotide sequence ID" value="NZ_AP026968.1"/>
</dbReference>
<dbReference type="InterPro" id="IPR027417">
    <property type="entry name" value="P-loop_NTPase"/>
</dbReference>
<comment type="similarity">
    <text evidence="1">Belongs to the SMC family. SbcC subfamily.</text>
</comment>
<protein>
    <recommendedName>
        <fullName evidence="3">Nuclease SbcCD subunit C</fullName>
    </recommendedName>
</protein>
<keyword evidence="4" id="KW-0175">Coiled coil</keyword>
<evidence type="ECO:0000313" key="6">
    <source>
        <dbReference type="EMBL" id="BDT64821.1"/>
    </source>
</evidence>
<keyword evidence="7" id="KW-1185">Reference proteome</keyword>
<feature type="domain" description="Rad50/SbcC-type AAA" evidence="5">
    <location>
        <begin position="5"/>
        <end position="230"/>
    </location>
</feature>
<feature type="coiled-coil region" evidence="4">
    <location>
        <begin position="668"/>
        <end position="720"/>
    </location>
</feature>
<evidence type="ECO:0000256" key="1">
    <source>
        <dbReference type="ARBA" id="ARBA00006930"/>
    </source>
</evidence>
<dbReference type="PANTHER" id="PTHR32114:SF2">
    <property type="entry name" value="ABC TRANSPORTER ABCH.3"/>
    <property type="match status" value="1"/>
</dbReference>
<dbReference type="Pfam" id="PF13476">
    <property type="entry name" value="AAA_23"/>
    <property type="match status" value="1"/>
</dbReference>
<evidence type="ECO:0000256" key="4">
    <source>
        <dbReference type="SAM" id="Coils"/>
    </source>
</evidence>
<dbReference type="Gene3D" id="3.40.50.300">
    <property type="entry name" value="P-loop containing nucleotide triphosphate hydrolases"/>
    <property type="match status" value="2"/>
</dbReference>
<accession>A0ABM8CHA3</accession>
<dbReference type="Proteomes" id="UP001378546">
    <property type="component" value="Chromosome"/>
</dbReference>
<name>A0ABM8CHA3_9STRE</name>
<comment type="subunit">
    <text evidence="2">Heterodimer of SbcC and SbcD.</text>
</comment>